<reference evidence="1" key="1">
    <citation type="journal article" date="2019" name="Beilstein J. Org. Chem.">
        <title>Nanangenines: drimane sesquiterpenoids as the dominant metabolite cohort of a novel Australian fungus, Aspergillus nanangensis.</title>
        <authorList>
            <person name="Lacey H.J."/>
            <person name="Gilchrist C.L.M."/>
            <person name="Crombie A."/>
            <person name="Kalaitzis J.A."/>
            <person name="Vuong D."/>
            <person name="Rutledge P.J."/>
            <person name="Turner P."/>
            <person name="Pitt J.I."/>
            <person name="Lacey E."/>
            <person name="Chooi Y.H."/>
            <person name="Piggott A.M."/>
        </authorList>
    </citation>
    <scope>NUCLEOTIDE SEQUENCE</scope>
    <source>
        <strain evidence="1">MST-FP2251</strain>
    </source>
</reference>
<dbReference type="Proteomes" id="UP001194746">
    <property type="component" value="Unassembled WGS sequence"/>
</dbReference>
<organism evidence="1 2">
    <name type="scientific">Aspergillus nanangensis</name>
    <dbReference type="NCBI Taxonomy" id="2582783"/>
    <lineage>
        <taxon>Eukaryota</taxon>
        <taxon>Fungi</taxon>
        <taxon>Dikarya</taxon>
        <taxon>Ascomycota</taxon>
        <taxon>Pezizomycotina</taxon>
        <taxon>Eurotiomycetes</taxon>
        <taxon>Eurotiomycetidae</taxon>
        <taxon>Eurotiales</taxon>
        <taxon>Aspergillaceae</taxon>
        <taxon>Aspergillus</taxon>
        <taxon>Aspergillus subgen. Circumdati</taxon>
    </lineage>
</organism>
<dbReference type="EMBL" id="VCAU01000073">
    <property type="protein sequence ID" value="KAF9886702.1"/>
    <property type="molecule type" value="Genomic_DNA"/>
</dbReference>
<accession>A0AAD4CI19</accession>
<protein>
    <submittedName>
        <fullName evidence="1">Uncharacterized protein</fullName>
    </submittedName>
</protein>
<keyword evidence="2" id="KW-1185">Reference proteome</keyword>
<proteinExistence type="predicted"/>
<name>A0AAD4CI19_ASPNN</name>
<gene>
    <name evidence="1" type="ORF">FE257_011216</name>
</gene>
<comment type="caution">
    <text evidence="1">The sequence shown here is derived from an EMBL/GenBank/DDBJ whole genome shotgun (WGS) entry which is preliminary data.</text>
</comment>
<reference evidence="1" key="2">
    <citation type="submission" date="2020-02" db="EMBL/GenBank/DDBJ databases">
        <authorList>
            <person name="Gilchrist C.L.M."/>
            <person name="Chooi Y.-H."/>
        </authorList>
    </citation>
    <scope>NUCLEOTIDE SEQUENCE</scope>
    <source>
        <strain evidence="1">MST-FP2251</strain>
    </source>
</reference>
<dbReference type="AlphaFoldDB" id="A0AAD4CI19"/>
<sequence length="410" mass="47506">MVHLADMLPWKLLAAQFQFSSPPEAPASSLYFSFKPNQKIDIKTFAASFEQIISQHAYRTRQKYPKAYTAPELDHTLLDERIVRKISLTVYRWRCNSYQCESGWDRLVPDNWMLFTRTKTSCPRQDYVKYTITPCPHQSDAHVRFSYGDFDFDCRCPLPARETKTHAFIREPPLVSSDEDKDFSKVNNAALFNLQIIKTLLLYGEMDTLLRISAYPAVQYKSWIQIWGNDCETELFGAESDYRDTAIYQRTVYECTESSVSDVLVEIQKEERARAGRSGLDPRIYEDEFPYGNDPLQAMLNCQRKKPNDLPTASEVAEISAILHQLSLPEELIRPILDYAYGGFERRLPIAHDPFHPENKDELAKYLDQCWELMISCTIFTEAVGKPINWKFEVMTCLKETFTGVTGKRI</sequence>
<evidence type="ECO:0000313" key="1">
    <source>
        <dbReference type="EMBL" id="KAF9886702.1"/>
    </source>
</evidence>
<evidence type="ECO:0000313" key="2">
    <source>
        <dbReference type="Proteomes" id="UP001194746"/>
    </source>
</evidence>